<dbReference type="EMBL" id="QGNW01001505">
    <property type="protein sequence ID" value="RVW38515.1"/>
    <property type="molecule type" value="Genomic_DNA"/>
</dbReference>
<proteinExistence type="predicted"/>
<comment type="caution">
    <text evidence="1">The sequence shown here is derived from an EMBL/GenBank/DDBJ whole genome shotgun (WGS) entry which is preliminary data.</text>
</comment>
<evidence type="ECO:0000313" key="1">
    <source>
        <dbReference type="EMBL" id="RVW38515.1"/>
    </source>
</evidence>
<sequence length="94" mass="10703">MSLKVVKSLGVGRFMDWGAVHAGGASRGILFFWDNKVLELLELERGGFTISSRFRNVEYGFVWVFTGVYGLVLSREKKEFWEELGAIKGLWDDP</sequence>
<accession>A0A438DSP0</accession>
<reference evidence="1 2" key="1">
    <citation type="journal article" date="2018" name="PLoS Genet.">
        <title>Population sequencing reveals clonal diversity and ancestral inbreeding in the grapevine cultivar Chardonnay.</title>
        <authorList>
            <person name="Roach M.J."/>
            <person name="Johnson D.L."/>
            <person name="Bohlmann J."/>
            <person name="van Vuuren H.J."/>
            <person name="Jones S.J."/>
            <person name="Pretorius I.S."/>
            <person name="Schmidt S.A."/>
            <person name="Borneman A.R."/>
        </authorList>
    </citation>
    <scope>NUCLEOTIDE SEQUENCE [LARGE SCALE GENOMIC DNA]</scope>
    <source>
        <strain evidence="2">cv. Chardonnay</strain>
        <tissue evidence="1">Leaf</tissue>
    </source>
</reference>
<evidence type="ECO:0000313" key="2">
    <source>
        <dbReference type="Proteomes" id="UP000288805"/>
    </source>
</evidence>
<name>A0A438DSP0_VITVI</name>
<dbReference type="Proteomes" id="UP000288805">
    <property type="component" value="Unassembled WGS sequence"/>
</dbReference>
<protein>
    <submittedName>
        <fullName evidence="1">Uncharacterized protein</fullName>
    </submittedName>
</protein>
<gene>
    <name evidence="1" type="ORF">CK203_085281</name>
</gene>
<dbReference type="AlphaFoldDB" id="A0A438DSP0"/>
<organism evidence="1 2">
    <name type="scientific">Vitis vinifera</name>
    <name type="common">Grape</name>
    <dbReference type="NCBI Taxonomy" id="29760"/>
    <lineage>
        <taxon>Eukaryota</taxon>
        <taxon>Viridiplantae</taxon>
        <taxon>Streptophyta</taxon>
        <taxon>Embryophyta</taxon>
        <taxon>Tracheophyta</taxon>
        <taxon>Spermatophyta</taxon>
        <taxon>Magnoliopsida</taxon>
        <taxon>eudicotyledons</taxon>
        <taxon>Gunneridae</taxon>
        <taxon>Pentapetalae</taxon>
        <taxon>rosids</taxon>
        <taxon>Vitales</taxon>
        <taxon>Vitaceae</taxon>
        <taxon>Viteae</taxon>
        <taxon>Vitis</taxon>
    </lineage>
</organism>